<dbReference type="InterPro" id="IPR000182">
    <property type="entry name" value="GNAT_dom"/>
</dbReference>
<keyword evidence="2" id="KW-0012">Acyltransferase</keyword>
<feature type="domain" description="N-acetyltransferase" evidence="3">
    <location>
        <begin position="7"/>
        <end position="145"/>
    </location>
</feature>
<accession>A0ABQ6ZEB0</accession>
<dbReference type="PANTHER" id="PTHR43877">
    <property type="entry name" value="AMINOALKYLPHOSPHONATE N-ACETYLTRANSFERASE-RELATED-RELATED"/>
    <property type="match status" value="1"/>
</dbReference>
<evidence type="ECO:0000259" key="3">
    <source>
        <dbReference type="PROSITE" id="PS51186"/>
    </source>
</evidence>
<name>A0ABQ6ZEB0_9GAMM</name>
<sequence>MSATRDYHVDAIDYATDAGAVHQVRDVVFVQEQQVPRELERDALDPLSHHVVARDASGTSIGTARLTPEHRIGRMAVLSAWRGRGVGDALLAALLDEARRRQWPDVSLHAQVAAEAFYARHGFLPEGERFFEAGIEHQTMRRVLAGPGSIAHRAEAVAITTAIIAQARRALVVYSRALDPGLWDAPAVVDALRRFATRQTGAQVQLLLQDAATPQRALAPLIGLGQRLPSVFAFREVQDPVDLPYTAAFVANDDHGYYFRPLGHRFDGEAGLSHAGRARQLREEFSQMWERARPVSEYRALGI</sequence>
<dbReference type="InterPro" id="IPR050832">
    <property type="entry name" value="Bact_Acetyltransf"/>
</dbReference>
<evidence type="ECO:0000313" key="4">
    <source>
        <dbReference type="EMBL" id="KAF1723743.1"/>
    </source>
</evidence>
<dbReference type="SUPFAM" id="SSF55729">
    <property type="entry name" value="Acyl-CoA N-acyltransferases (Nat)"/>
    <property type="match status" value="1"/>
</dbReference>
<keyword evidence="1" id="KW-0808">Transferase</keyword>
<dbReference type="PROSITE" id="PS51186">
    <property type="entry name" value="GNAT"/>
    <property type="match status" value="1"/>
</dbReference>
<proteinExistence type="predicted"/>
<dbReference type="Gene3D" id="3.40.630.30">
    <property type="match status" value="1"/>
</dbReference>
<protein>
    <submittedName>
        <fullName evidence="4">GNAT family N-acetyltransferase</fullName>
    </submittedName>
</protein>
<dbReference type="Proteomes" id="UP000781710">
    <property type="component" value="Unassembled WGS sequence"/>
</dbReference>
<reference evidence="4 5" key="1">
    <citation type="submission" date="2017-10" db="EMBL/GenBank/DDBJ databases">
        <title>Whole genome sequencing of members of genus Pseudoxanthomonas.</title>
        <authorList>
            <person name="Kumar S."/>
            <person name="Bansal K."/>
            <person name="Kaur A."/>
            <person name="Patil P."/>
            <person name="Sharma S."/>
            <person name="Patil P.B."/>
        </authorList>
    </citation>
    <scope>NUCLEOTIDE SEQUENCE [LARGE SCALE GENOMIC DNA]</scope>
    <source>
        <strain evidence="4 5">DSM 17109</strain>
    </source>
</reference>
<dbReference type="Pfam" id="PF13673">
    <property type="entry name" value="Acetyltransf_10"/>
    <property type="match status" value="1"/>
</dbReference>
<evidence type="ECO:0000256" key="1">
    <source>
        <dbReference type="ARBA" id="ARBA00022679"/>
    </source>
</evidence>
<dbReference type="InterPro" id="IPR016181">
    <property type="entry name" value="Acyl_CoA_acyltransferase"/>
</dbReference>
<gene>
    <name evidence="4" type="ORF">CSC78_14975</name>
</gene>
<comment type="caution">
    <text evidence="4">The sequence shown here is derived from an EMBL/GenBank/DDBJ whole genome shotgun (WGS) entry which is preliminary data.</text>
</comment>
<organism evidence="4 5">
    <name type="scientific">Pseudoxanthomonas japonensis</name>
    <dbReference type="NCBI Taxonomy" id="69284"/>
    <lineage>
        <taxon>Bacteria</taxon>
        <taxon>Pseudomonadati</taxon>
        <taxon>Pseudomonadota</taxon>
        <taxon>Gammaproteobacteria</taxon>
        <taxon>Lysobacterales</taxon>
        <taxon>Lysobacteraceae</taxon>
        <taxon>Pseudoxanthomonas</taxon>
    </lineage>
</organism>
<dbReference type="RefSeq" id="WP_162338674.1">
    <property type="nucleotide sequence ID" value="NZ_BOUK01000009.1"/>
</dbReference>
<dbReference type="Pfam" id="PF25559">
    <property type="entry name" value="DUF7931"/>
    <property type="match status" value="1"/>
</dbReference>
<evidence type="ECO:0000313" key="5">
    <source>
        <dbReference type="Proteomes" id="UP000781710"/>
    </source>
</evidence>
<evidence type="ECO:0000256" key="2">
    <source>
        <dbReference type="ARBA" id="ARBA00023315"/>
    </source>
</evidence>
<dbReference type="EMBL" id="PDWW01000024">
    <property type="protein sequence ID" value="KAF1723743.1"/>
    <property type="molecule type" value="Genomic_DNA"/>
</dbReference>
<keyword evidence="5" id="KW-1185">Reference proteome</keyword>
<dbReference type="InterPro" id="IPR057691">
    <property type="entry name" value="DUF7931"/>
</dbReference>
<dbReference type="PANTHER" id="PTHR43877:SF1">
    <property type="entry name" value="ACETYLTRANSFERASE"/>
    <property type="match status" value="1"/>
</dbReference>